<keyword evidence="2" id="KW-1185">Reference proteome</keyword>
<dbReference type="AlphaFoldDB" id="A0A9P6B0B9"/>
<dbReference type="EMBL" id="MU128953">
    <property type="protein sequence ID" value="KAF9515127.1"/>
    <property type="molecule type" value="Genomic_DNA"/>
</dbReference>
<evidence type="ECO:0000313" key="2">
    <source>
        <dbReference type="Proteomes" id="UP000886523"/>
    </source>
</evidence>
<reference evidence="1" key="1">
    <citation type="journal article" date="2020" name="Nat. Commun.">
        <title>Large-scale genome sequencing of mycorrhizal fungi provides insights into the early evolution of symbiotic traits.</title>
        <authorList>
            <person name="Miyauchi S."/>
            <person name="Kiss E."/>
            <person name="Kuo A."/>
            <person name="Drula E."/>
            <person name="Kohler A."/>
            <person name="Sanchez-Garcia M."/>
            <person name="Morin E."/>
            <person name="Andreopoulos B."/>
            <person name="Barry K.W."/>
            <person name="Bonito G."/>
            <person name="Buee M."/>
            <person name="Carver A."/>
            <person name="Chen C."/>
            <person name="Cichocki N."/>
            <person name="Clum A."/>
            <person name="Culley D."/>
            <person name="Crous P.W."/>
            <person name="Fauchery L."/>
            <person name="Girlanda M."/>
            <person name="Hayes R.D."/>
            <person name="Keri Z."/>
            <person name="LaButti K."/>
            <person name="Lipzen A."/>
            <person name="Lombard V."/>
            <person name="Magnuson J."/>
            <person name="Maillard F."/>
            <person name="Murat C."/>
            <person name="Nolan M."/>
            <person name="Ohm R.A."/>
            <person name="Pangilinan J."/>
            <person name="Pereira M.F."/>
            <person name="Perotto S."/>
            <person name="Peter M."/>
            <person name="Pfister S."/>
            <person name="Riley R."/>
            <person name="Sitrit Y."/>
            <person name="Stielow J.B."/>
            <person name="Szollosi G."/>
            <person name="Zifcakova L."/>
            <person name="Stursova M."/>
            <person name="Spatafora J.W."/>
            <person name="Tedersoo L."/>
            <person name="Vaario L.M."/>
            <person name="Yamada A."/>
            <person name="Yan M."/>
            <person name="Wang P."/>
            <person name="Xu J."/>
            <person name="Bruns T."/>
            <person name="Baldrian P."/>
            <person name="Vilgalys R."/>
            <person name="Dunand C."/>
            <person name="Henrissat B."/>
            <person name="Grigoriev I.V."/>
            <person name="Hibbett D."/>
            <person name="Nagy L.G."/>
            <person name="Martin F.M."/>
        </authorList>
    </citation>
    <scope>NUCLEOTIDE SEQUENCE</scope>
    <source>
        <strain evidence="1">UP504</strain>
    </source>
</reference>
<gene>
    <name evidence="1" type="ORF">BS47DRAFT_1294320</name>
</gene>
<accession>A0A9P6B0B9</accession>
<proteinExistence type="predicted"/>
<sequence>MTRIPQMFEAAVVLSRLLRRAGINHAFHGGFLAVLLGSPRDTEELFCIVDRGFRSVREAVANVETISVAFSTWSNRLFVTYSEPIPSIEIEIILAGERGPRRLDQTTIQLIQQVPFLTPTEFMRAKVKVWAISAQSSDATDIAFVLTSYWSSLDINRIPEDIERFIQQYPQYAASWDALRARYE</sequence>
<evidence type="ECO:0000313" key="1">
    <source>
        <dbReference type="EMBL" id="KAF9515127.1"/>
    </source>
</evidence>
<protein>
    <submittedName>
        <fullName evidence="1">Uncharacterized protein</fullName>
    </submittedName>
</protein>
<dbReference type="Proteomes" id="UP000886523">
    <property type="component" value="Unassembled WGS sequence"/>
</dbReference>
<organism evidence="1 2">
    <name type="scientific">Hydnum rufescens UP504</name>
    <dbReference type="NCBI Taxonomy" id="1448309"/>
    <lineage>
        <taxon>Eukaryota</taxon>
        <taxon>Fungi</taxon>
        <taxon>Dikarya</taxon>
        <taxon>Basidiomycota</taxon>
        <taxon>Agaricomycotina</taxon>
        <taxon>Agaricomycetes</taxon>
        <taxon>Cantharellales</taxon>
        <taxon>Hydnaceae</taxon>
        <taxon>Hydnum</taxon>
    </lineage>
</organism>
<comment type="caution">
    <text evidence="1">The sequence shown here is derived from an EMBL/GenBank/DDBJ whole genome shotgun (WGS) entry which is preliminary data.</text>
</comment>
<name>A0A9P6B0B9_9AGAM</name>
<dbReference type="OrthoDB" id="3168582at2759"/>